<feature type="transmembrane region" description="Helical" evidence="5">
    <location>
        <begin position="204"/>
        <end position="224"/>
    </location>
</feature>
<keyword evidence="3 5" id="KW-1133">Transmembrane helix</keyword>
<dbReference type="PIRSF" id="PIRSF006060">
    <property type="entry name" value="AA_transporter"/>
    <property type="match status" value="1"/>
</dbReference>
<evidence type="ECO:0000313" key="7">
    <source>
        <dbReference type="Proteomes" id="UP001199469"/>
    </source>
</evidence>
<reference evidence="6 7" key="1">
    <citation type="submission" date="2021-11" db="EMBL/GenBank/DDBJ databases">
        <title>Draft genome sequence of Actinomycetospora sp. SF1 isolated from the rhizosphere soil.</title>
        <authorList>
            <person name="Duangmal K."/>
            <person name="Chantavorakit T."/>
        </authorList>
    </citation>
    <scope>NUCLEOTIDE SEQUENCE [LARGE SCALE GENOMIC DNA]</scope>
    <source>
        <strain evidence="6 7">TBRC 5722</strain>
    </source>
</reference>
<dbReference type="RefSeq" id="WP_230733389.1">
    <property type="nucleotide sequence ID" value="NZ_JAJNDB010000002.1"/>
</dbReference>
<accession>A0ABS8P6T6</accession>
<name>A0ABS8P6T6_9PSEU</name>
<feature type="transmembrane region" description="Helical" evidence="5">
    <location>
        <begin position="20"/>
        <end position="43"/>
    </location>
</feature>
<feature type="transmembrane region" description="Helical" evidence="5">
    <location>
        <begin position="285"/>
        <end position="306"/>
    </location>
</feature>
<evidence type="ECO:0000256" key="4">
    <source>
        <dbReference type="ARBA" id="ARBA00023136"/>
    </source>
</evidence>
<keyword evidence="2 5" id="KW-0812">Transmembrane</keyword>
<feature type="transmembrane region" description="Helical" evidence="5">
    <location>
        <begin position="502"/>
        <end position="520"/>
    </location>
</feature>
<evidence type="ECO:0000313" key="6">
    <source>
        <dbReference type="EMBL" id="MCD2193953.1"/>
    </source>
</evidence>
<feature type="transmembrane region" description="Helical" evidence="5">
    <location>
        <begin position="373"/>
        <end position="395"/>
    </location>
</feature>
<evidence type="ECO:0000256" key="5">
    <source>
        <dbReference type="SAM" id="Phobius"/>
    </source>
</evidence>
<dbReference type="InterPro" id="IPR052962">
    <property type="entry name" value="AA_Transporter_AGT"/>
</dbReference>
<dbReference type="PANTHER" id="PTHR47547:SF1">
    <property type="entry name" value="ASPARTATE-PROTON SYMPORTER"/>
    <property type="match status" value="1"/>
</dbReference>
<gene>
    <name evidence="6" type="ORF">LQ327_11255</name>
</gene>
<feature type="transmembrane region" description="Helical" evidence="5">
    <location>
        <begin position="244"/>
        <end position="265"/>
    </location>
</feature>
<dbReference type="Gene3D" id="1.20.1740.10">
    <property type="entry name" value="Amino acid/polyamine transporter I"/>
    <property type="match status" value="1"/>
</dbReference>
<feature type="transmembrane region" description="Helical" evidence="5">
    <location>
        <begin position="140"/>
        <end position="164"/>
    </location>
</feature>
<dbReference type="InterPro" id="IPR002293">
    <property type="entry name" value="AA/rel_permease1"/>
</dbReference>
<feature type="transmembrane region" description="Helical" evidence="5">
    <location>
        <begin position="90"/>
        <end position="114"/>
    </location>
</feature>
<dbReference type="Proteomes" id="UP001199469">
    <property type="component" value="Unassembled WGS sequence"/>
</dbReference>
<dbReference type="EMBL" id="JAJNDB010000002">
    <property type="protein sequence ID" value="MCD2193953.1"/>
    <property type="molecule type" value="Genomic_DNA"/>
</dbReference>
<keyword evidence="7" id="KW-1185">Reference proteome</keyword>
<feature type="transmembrane region" description="Helical" evidence="5">
    <location>
        <begin position="434"/>
        <end position="451"/>
    </location>
</feature>
<feature type="transmembrane region" description="Helical" evidence="5">
    <location>
        <begin position="472"/>
        <end position="490"/>
    </location>
</feature>
<dbReference type="PANTHER" id="PTHR47547">
    <property type="match status" value="1"/>
</dbReference>
<feature type="transmembrane region" description="Helical" evidence="5">
    <location>
        <begin position="171"/>
        <end position="192"/>
    </location>
</feature>
<evidence type="ECO:0000256" key="1">
    <source>
        <dbReference type="ARBA" id="ARBA00004141"/>
    </source>
</evidence>
<dbReference type="Pfam" id="PF13520">
    <property type="entry name" value="AA_permease_2"/>
    <property type="match status" value="1"/>
</dbReference>
<feature type="transmembrane region" description="Helical" evidence="5">
    <location>
        <begin position="49"/>
        <end position="70"/>
    </location>
</feature>
<organism evidence="6 7">
    <name type="scientific">Actinomycetospora endophytica</name>
    <dbReference type="NCBI Taxonomy" id="2291215"/>
    <lineage>
        <taxon>Bacteria</taxon>
        <taxon>Bacillati</taxon>
        <taxon>Actinomycetota</taxon>
        <taxon>Actinomycetes</taxon>
        <taxon>Pseudonocardiales</taxon>
        <taxon>Pseudonocardiaceae</taxon>
        <taxon>Actinomycetospora</taxon>
    </lineage>
</organism>
<feature type="transmembrane region" description="Helical" evidence="5">
    <location>
        <begin position="407"/>
        <end position="428"/>
    </location>
</feature>
<evidence type="ECO:0000256" key="2">
    <source>
        <dbReference type="ARBA" id="ARBA00022692"/>
    </source>
</evidence>
<proteinExistence type="predicted"/>
<comment type="subcellular location">
    <subcellularLocation>
        <location evidence="1">Membrane</location>
        <topology evidence="1">Multi-pass membrane protein</topology>
    </subcellularLocation>
</comment>
<protein>
    <submittedName>
        <fullName evidence="6">APC family permease</fullName>
    </submittedName>
</protein>
<evidence type="ECO:0000256" key="3">
    <source>
        <dbReference type="ARBA" id="ARBA00022989"/>
    </source>
</evidence>
<keyword evidence="4 5" id="KW-0472">Membrane</keyword>
<feature type="transmembrane region" description="Helical" evidence="5">
    <location>
        <begin position="348"/>
        <end position="367"/>
    </location>
</feature>
<comment type="caution">
    <text evidence="6">The sequence shown here is derived from an EMBL/GenBank/DDBJ whole genome shotgun (WGS) entry which is preliminary data.</text>
</comment>
<sequence length="549" mass="57846">MSTTAEPPVLTTGTGLRRTVGFSALMFISLGSIIGSGWLLGALTAAKSAGGASILSWVLAGVIVVLLALVHAELGSTYPVAGGTARYPRLAFGAIAGFSAGWVGWIQAVAIAPIEVEAALSYLDHIFHGFIDENGNLTGFGFLIAALLMVLFTGINLLGVAWLAETNRITVLWKIAIPVLTVIVLIFVSFHGSNFTAGGGFAPYGAHGIFAALPLGVVFALQGFEQAAQMGGEARNPQRDMPRALIGAVALGVIIYLALEVAFIGALDPANLVGGWADPIGKGDFGPYVTIAGTLGLTWLSILLYVDAFVSPAGTGLVYVATSARLSYALSQSGFAPKGLSKISKRGIPWVSTAVAFVVGIIAFLPFPSWQSLVSLVTSATVIMYGFAPLTLAALRKADPDRTRPYRMPAAGVIAPLSFIAANEIIYWSGWTTLWKLYVAIVIGFVLFAVFRAVQVSRNGVPAAAKDLQLRSLGWILPWLLGIGVISAFGQYDAAVSVIPEWWDLILIAAWSLVIYFLAVRMVMPRDLVAAQVEQEAADAAAEPEELHA</sequence>